<sequence>MLDFLKNKKESEKVLIGIGICTLIIVFGYTVLYYASSKEDLFLGHTFFILIGTTLVAVGGLGIVLLLKYLYDYRRRQKRKELKRKKHKITFLKKENKQ</sequence>
<evidence type="ECO:0008006" key="4">
    <source>
        <dbReference type="Google" id="ProtNLM"/>
    </source>
</evidence>
<dbReference type="Proteomes" id="UP000759529">
    <property type="component" value="Unassembled WGS sequence"/>
</dbReference>
<reference evidence="2 3" key="1">
    <citation type="submission" date="2021-02" db="EMBL/GenBank/DDBJ databases">
        <authorList>
            <person name="Jung H.S."/>
            <person name="Chun B.H."/>
            <person name="Jeon C.O."/>
        </authorList>
    </citation>
    <scope>NUCLEOTIDE SEQUENCE [LARGE SCALE GENOMIC DNA]</scope>
    <source>
        <strain evidence="2 3">LMG 25203</strain>
    </source>
</reference>
<organism evidence="2 3">
    <name type="scientific">Flavobacterium macrobrachii</name>
    <dbReference type="NCBI Taxonomy" id="591204"/>
    <lineage>
        <taxon>Bacteria</taxon>
        <taxon>Pseudomonadati</taxon>
        <taxon>Bacteroidota</taxon>
        <taxon>Flavobacteriia</taxon>
        <taxon>Flavobacteriales</taxon>
        <taxon>Flavobacteriaceae</taxon>
        <taxon>Flavobacterium</taxon>
    </lineage>
</organism>
<feature type="transmembrane region" description="Helical" evidence="1">
    <location>
        <begin position="47"/>
        <end position="71"/>
    </location>
</feature>
<proteinExistence type="predicted"/>
<accession>A0ABS2CYQ3</accession>
<keyword evidence="3" id="KW-1185">Reference proteome</keyword>
<feature type="transmembrane region" description="Helical" evidence="1">
    <location>
        <begin position="14"/>
        <end position="35"/>
    </location>
</feature>
<evidence type="ECO:0000313" key="3">
    <source>
        <dbReference type="Proteomes" id="UP000759529"/>
    </source>
</evidence>
<evidence type="ECO:0000256" key="1">
    <source>
        <dbReference type="SAM" id="Phobius"/>
    </source>
</evidence>
<comment type="caution">
    <text evidence="2">The sequence shown here is derived from an EMBL/GenBank/DDBJ whole genome shotgun (WGS) entry which is preliminary data.</text>
</comment>
<evidence type="ECO:0000313" key="2">
    <source>
        <dbReference type="EMBL" id="MBM6500070.1"/>
    </source>
</evidence>
<gene>
    <name evidence="2" type="ORF">H9X54_012270</name>
</gene>
<protein>
    <recommendedName>
        <fullName evidence="4">LPXTG-motif cell wall anchor domain-containing protein</fullName>
    </recommendedName>
</protein>
<keyword evidence="1" id="KW-0472">Membrane</keyword>
<keyword evidence="1" id="KW-0812">Transmembrane</keyword>
<name>A0ABS2CYQ3_9FLAO</name>
<dbReference type="RefSeq" id="WP_187656952.1">
    <property type="nucleotide sequence ID" value="NZ_JACSOD020000496.1"/>
</dbReference>
<dbReference type="EMBL" id="JACSOD020000496">
    <property type="protein sequence ID" value="MBM6500070.1"/>
    <property type="molecule type" value="Genomic_DNA"/>
</dbReference>
<keyword evidence="1" id="KW-1133">Transmembrane helix</keyword>